<name>A0A1V8SZ78_9PEZI</name>
<keyword evidence="2 6" id="KW-0378">Hydrolase</keyword>
<evidence type="ECO:0000256" key="5">
    <source>
        <dbReference type="PIRSR" id="PIRSR606710-2"/>
    </source>
</evidence>
<evidence type="ECO:0000313" key="7">
    <source>
        <dbReference type="EMBL" id="OQO04202.1"/>
    </source>
</evidence>
<proteinExistence type="inferred from homology"/>
<dbReference type="OrthoDB" id="5211809at2759"/>
<dbReference type="CDD" id="cd18619">
    <property type="entry name" value="GH43_CoXyl43_like"/>
    <property type="match status" value="1"/>
</dbReference>
<keyword evidence="8" id="KW-1185">Reference proteome</keyword>
<evidence type="ECO:0000256" key="4">
    <source>
        <dbReference type="ARBA" id="ARBA00023295"/>
    </source>
</evidence>
<dbReference type="PANTHER" id="PTHR43772:SF2">
    <property type="entry name" value="PUTATIVE (AFU_ORTHOLOGUE AFUA_2G04480)-RELATED"/>
    <property type="match status" value="1"/>
</dbReference>
<dbReference type="AlphaFoldDB" id="A0A1V8SZ78"/>
<dbReference type="Proteomes" id="UP000192596">
    <property type="component" value="Unassembled WGS sequence"/>
</dbReference>
<dbReference type="InterPro" id="IPR023296">
    <property type="entry name" value="Glyco_hydro_beta-prop_sf"/>
</dbReference>
<organism evidence="7 8">
    <name type="scientific">Cryoendolithus antarcticus</name>
    <dbReference type="NCBI Taxonomy" id="1507870"/>
    <lineage>
        <taxon>Eukaryota</taxon>
        <taxon>Fungi</taxon>
        <taxon>Dikarya</taxon>
        <taxon>Ascomycota</taxon>
        <taxon>Pezizomycotina</taxon>
        <taxon>Dothideomycetes</taxon>
        <taxon>Dothideomycetidae</taxon>
        <taxon>Cladosporiales</taxon>
        <taxon>Cladosporiaceae</taxon>
        <taxon>Cryoendolithus</taxon>
    </lineage>
</organism>
<dbReference type="SUPFAM" id="SSF75005">
    <property type="entry name" value="Arabinanase/levansucrase/invertase"/>
    <property type="match status" value="1"/>
</dbReference>
<comment type="caution">
    <text evidence="7">The sequence shown here is derived from an EMBL/GenBank/DDBJ whole genome shotgun (WGS) entry which is preliminary data.</text>
</comment>
<evidence type="ECO:0000313" key="8">
    <source>
        <dbReference type="Proteomes" id="UP000192596"/>
    </source>
</evidence>
<evidence type="ECO:0000256" key="3">
    <source>
        <dbReference type="ARBA" id="ARBA00023277"/>
    </source>
</evidence>
<dbReference type="InterPro" id="IPR052176">
    <property type="entry name" value="Glycosyl_Hydrlase_43_Enz"/>
</dbReference>
<keyword evidence="4 6" id="KW-0326">Glycosidase</keyword>
<dbReference type="STRING" id="1507870.A0A1V8SZ78"/>
<dbReference type="InterPro" id="IPR006710">
    <property type="entry name" value="Glyco_hydro_43"/>
</dbReference>
<dbReference type="EMBL" id="NAJO01000022">
    <property type="protein sequence ID" value="OQO04202.1"/>
    <property type="molecule type" value="Genomic_DNA"/>
</dbReference>
<dbReference type="InParanoid" id="A0A1V8SZ78"/>
<dbReference type="GO" id="GO:0004553">
    <property type="term" value="F:hydrolase activity, hydrolyzing O-glycosyl compounds"/>
    <property type="evidence" value="ECO:0007669"/>
    <property type="project" value="InterPro"/>
</dbReference>
<evidence type="ECO:0000256" key="2">
    <source>
        <dbReference type="ARBA" id="ARBA00022801"/>
    </source>
</evidence>
<evidence type="ECO:0000256" key="6">
    <source>
        <dbReference type="RuleBase" id="RU361187"/>
    </source>
</evidence>
<evidence type="ECO:0000256" key="1">
    <source>
        <dbReference type="ARBA" id="ARBA00009865"/>
    </source>
</evidence>
<dbReference type="Gene3D" id="2.115.10.20">
    <property type="entry name" value="Glycosyl hydrolase domain, family 43"/>
    <property type="match status" value="1"/>
</dbReference>
<evidence type="ECO:0008006" key="9">
    <source>
        <dbReference type="Google" id="ProtNLM"/>
    </source>
</evidence>
<reference evidence="8" key="1">
    <citation type="submission" date="2017-03" db="EMBL/GenBank/DDBJ databases">
        <title>Genomes of endolithic fungi from Antarctica.</title>
        <authorList>
            <person name="Coleine C."/>
            <person name="Masonjones S."/>
            <person name="Stajich J.E."/>
        </authorList>
    </citation>
    <scope>NUCLEOTIDE SEQUENCE [LARGE SCALE GENOMIC DNA]</scope>
    <source>
        <strain evidence="8">CCFEE 5527</strain>
    </source>
</reference>
<feature type="site" description="Important for catalytic activity, responsible for pKa modulation of the active site Glu and correct orientation of both the proton donor and substrate" evidence="5">
    <location>
        <position position="135"/>
    </location>
</feature>
<accession>A0A1V8SZ78</accession>
<protein>
    <recommendedName>
        <fullName evidence="9">Xylosidase/arabinosidase</fullName>
    </recommendedName>
</protein>
<gene>
    <name evidence="7" type="ORF">B0A48_10812</name>
</gene>
<dbReference type="GO" id="GO:0005975">
    <property type="term" value="P:carbohydrate metabolic process"/>
    <property type="evidence" value="ECO:0007669"/>
    <property type="project" value="InterPro"/>
</dbReference>
<dbReference type="PANTHER" id="PTHR43772">
    <property type="entry name" value="ENDO-1,4-BETA-XYLANASE"/>
    <property type="match status" value="1"/>
</dbReference>
<sequence>MTDPKPMTSDLFTADPSAHVFNGKLYVYPSHDRETDIQDNDNGDQYDMNDYHVFSMPSVSGPVTDHGVALTASDIPWVGKQLWAPDAASKNGKYYLYFPARDKEGVFRVGVAESDKPEGPFKPDPEPIKGSYSIDPASFVDDDGQAYLYFGGIWGGQLQCWRTGEFKKDAYETMEASGDEPALSPRVAKLSEDMHSFASEVQDVKILDPSTGKEIHASDHKRRFFEAAWLHKYNGKYYFSYSTGDTHLLAYAIGDSPLGPFTYQDKILEPVKGWTTHHSIVEFEGKWYLFYHDTSLSGKNHLRCVKIRELVYDAEGKIKLKEPQPKVDEE</sequence>
<dbReference type="Pfam" id="PF04616">
    <property type="entry name" value="Glyco_hydro_43"/>
    <property type="match status" value="1"/>
</dbReference>
<comment type="similarity">
    <text evidence="1 6">Belongs to the glycosyl hydrolase 43 family.</text>
</comment>
<keyword evidence="3" id="KW-0119">Carbohydrate metabolism</keyword>